<organism evidence="1 2">
    <name type="scientific">Niallia circulans</name>
    <name type="common">Bacillus circulans</name>
    <dbReference type="NCBI Taxonomy" id="1397"/>
    <lineage>
        <taxon>Bacteria</taxon>
        <taxon>Bacillati</taxon>
        <taxon>Bacillota</taxon>
        <taxon>Bacilli</taxon>
        <taxon>Bacillales</taxon>
        <taxon>Bacillaceae</taxon>
        <taxon>Niallia</taxon>
    </lineage>
</organism>
<evidence type="ECO:0000313" key="2">
    <source>
        <dbReference type="Proteomes" id="UP000216961"/>
    </source>
</evidence>
<protein>
    <submittedName>
        <fullName evidence="1">Uncharacterized protein</fullName>
    </submittedName>
</protein>
<accession>A0A268FBL2</accession>
<reference evidence="1 2" key="1">
    <citation type="submission" date="2017-07" db="EMBL/GenBank/DDBJ databases">
        <title>Isolation and whole genome analysis of endospore-forming bacteria from heroin.</title>
        <authorList>
            <person name="Kalinowski J."/>
            <person name="Ahrens B."/>
            <person name="Al-Dilaimi A."/>
            <person name="Winkler A."/>
            <person name="Wibberg D."/>
            <person name="Schleenbecker U."/>
            <person name="Ruckert C."/>
            <person name="Wolfel R."/>
            <person name="Grass G."/>
        </authorList>
    </citation>
    <scope>NUCLEOTIDE SEQUENCE [LARGE SCALE GENOMIC DNA]</scope>
    <source>
        <strain evidence="1 2">7521-2</strain>
    </source>
</reference>
<dbReference type="Proteomes" id="UP000216961">
    <property type="component" value="Unassembled WGS sequence"/>
</dbReference>
<sequence length="94" mass="10697">MGEIKFDYSGIESVLKKMDTNITAFQANLPENNAKNNKLDLLTELEEVNASFVKIMNEYKTLLLKNANTVRDSVTLMRETDEALRDVISSEVLR</sequence>
<name>A0A268FBL2_NIACI</name>
<dbReference type="EMBL" id="NPBQ01000081">
    <property type="protein sequence ID" value="PAD82766.1"/>
    <property type="molecule type" value="Genomic_DNA"/>
</dbReference>
<proteinExistence type="predicted"/>
<evidence type="ECO:0000313" key="1">
    <source>
        <dbReference type="EMBL" id="PAD82766.1"/>
    </source>
</evidence>
<dbReference type="RefSeq" id="WP_095330787.1">
    <property type="nucleotide sequence ID" value="NZ_CP026031.1"/>
</dbReference>
<dbReference type="Pfam" id="PF17279">
    <property type="entry name" value="DUF5344"/>
    <property type="match status" value="1"/>
</dbReference>
<dbReference type="AlphaFoldDB" id="A0A268FBL2"/>
<comment type="caution">
    <text evidence="1">The sequence shown here is derived from an EMBL/GenBank/DDBJ whole genome shotgun (WGS) entry which is preliminary data.</text>
</comment>
<gene>
    <name evidence="1" type="ORF">CHH57_13190</name>
</gene>
<dbReference type="InterPro" id="IPR046318">
    <property type="entry name" value="DUF5344"/>
</dbReference>
<dbReference type="KEGG" id="bcir:C2I06_22585"/>